<keyword evidence="8" id="KW-1185">Reference proteome</keyword>
<feature type="transmembrane region" description="Helical" evidence="5">
    <location>
        <begin position="388"/>
        <end position="419"/>
    </location>
</feature>
<keyword evidence="3 5" id="KW-1133">Transmembrane helix</keyword>
<feature type="transmembrane region" description="Helical" evidence="5">
    <location>
        <begin position="109"/>
        <end position="128"/>
    </location>
</feature>
<dbReference type="InterPro" id="IPR036513">
    <property type="entry name" value="STAS_dom_sf"/>
</dbReference>
<dbReference type="Proteomes" id="UP001499924">
    <property type="component" value="Unassembled WGS sequence"/>
</dbReference>
<reference evidence="8" key="1">
    <citation type="journal article" date="2019" name="Int. J. Syst. Evol. Microbiol.">
        <title>The Global Catalogue of Microorganisms (GCM) 10K type strain sequencing project: providing services to taxonomists for standard genome sequencing and annotation.</title>
        <authorList>
            <consortium name="The Broad Institute Genomics Platform"/>
            <consortium name="The Broad Institute Genome Sequencing Center for Infectious Disease"/>
            <person name="Wu L."/>
            <person name="Ma J."/>
        </authorList>
    </citation>
    <scope>NUCLEOTIDE SEQUENCE [LARGE SCALE GENOMIC DNA]</scope>
    <source>
        <strain evidence="8">JCM 15614</strain>
    </source>
</reference>
<dbReference type="EMBL" id="BAAAVV010000002">
    <property type="protein sequence ID" value="GAA3162447.1"/>
    <property type="molecule type" value="Genomic_DNA"/>
</dbReference>
<dbReference type="InterPro" id="IPR001902">
    <property type="entry name" value="SLC26A/SulP_fam"/>
</dbReference>
<evidence type="ECO:0000259" key="6">
    <source>
        <dbReference type="PROSITE" id="PS50801"/>
    </source>
</evidence>
<feature type="transmembrane region" description="Helical" evidence="5">
    <location>
        <begin position="186"/>
        <end position="205"/>
    </location>
</feature>
<feature type="domain" description="STAS" evidence="6">
    <location>
        <begin position="450"/>
        <end position="551"/>
    </location>
</feature>
<gene>
    <name evidence="7" type="ORF">GCM10010531_12830</name>
</gene>
<dbReference type="InterPro" id="IPR002645">
    <property type="entry name" value="STAS_dom"/>
</dbReference>
<feature type="transmembrane region" description="Helical" evidence="5">
    <location>
        <begin position="251"/>
        <end position="270"/>
    </location>
</feature>
<proteinExistence type="predicted"/>
<evidence type="ECO:0000256" key="2">
    <source>
        <dbReference type="ARBA" id="ARBA00022692"/>
    </source>
</evidence>
<evidence type="ECO:0000313" key="7">
    <source>
        <dbReference type="EMBL" id="GAA3162447.1"/>
    </source>
</evidence>
<accession>A0ABP6P0F6</accession>
<keyword evidence="4 5" id="KW-0472">Membrane</keyword>
<organism evidence="7 8">
    <name type="scientific">Blastococcus jejuensis</name>
    <dbReference type="NCBI Taxonomy" id="351224"/>
    <lineage>
        <taxon>Bacteria</taxon>
        <taxon>Bacillati</taxon>
        <taxon>Actinomycetota</taxon>
        <taxon>Actinomycetes</taxon>
        <taxon>Geodermatophilales</taxon>
        <taxon>Geodermatophilaceae</taxon>
        <taxon>Blastococcus</taxon>
    </lineage>
</organism>
<name>A0ABP6P0F6_9ACTN</name>
<dbReference type="InterPro" id="IPR011547">
    <property type="entry name" value="SLC26A/SulP_dom"/>
</dbReference>
<feature type="transmembrane region" description="Helical" evidence="5">
    <location>
        <begin position="39"/>
        <end position="59"/>
    </location>
</feature>
<feature type="transmembrane region" description="Helical" evidence="5">
    <location>
        <begin position="217"/>
        <end position="239"/>
    </location>
</feature>
<evidence type="ECO:0000256" key="3">
    <source>
        <dbReference type="ARBA" id="ARBA00022989"/>
    </source>
</evidence>
<evidence type="ECO:0000256" key="1">
    <source>
        <dbReference type="ARBA" id="ARBA00004141"/>
    </source>
</evidence>
<feature type="transmembrane region" description="Helical" evidence="5">
    <location>
        <begin position="140"/>
        <end position="158"/>
    </location>
</feature>
<feature type="transmembrane region" description="Helical" evidence="5">
    <location>
        <begin position="338"/>
        <end position="368"/>
    </location>
</feature>
<dbReference type="PROSITE" id="PS50801">
    <property type="entry name" value="STAS"/>
    <property type="match status" value="1"/>
</dbReference>
<keyword evidence="2 5" id="KW-0812">Transmembrane</keyword>
<dbReference type="SUPFAM" id="SSF52091">
    <property type="entry name" value="SpoIIaa-like"/>
    <property type="match status" value="1"/>
</dbReference>
<comment type="caution">
    <text evidence="7">The sequence shown here is derived from an EMBL/GenBank/DDBJ whole genome shotgun (WGS) entry which is preliminary data.</text>
</comment>
<protein>
    <submittedName>
        <fullName evidence="7">SulP family inorganic anion transporter</fullName>
    </submittedName>
</protein>
<evidence type="ECO:0000256" key="4">
    <source>
        <dbReference type="ARBA" id="ARBA00023136"/>
    </source>
</evidence>
<dbReference type="CDD" id="cd07042">
    <property type="entry name" value="STAS_SulP_like_sulfate_transporter"/>
    <property type="match status" value="1"/>
</dbReference>
<dbReference type="RefSeq" id="WP_344687845.1">
    <property type="nucleotide sequence ID" value="NZ_BAAAVV010000002.1"/>
</dbReference>
<feature type="transmembrane region" description="Helical" evidence="5">
    <location>
        <begin position="66"/>
        <end position="89"/>
    </location>
</feature>
<evidence type="ECO:0000313" key="8">
    <source>
        <dbReference type="Proteomes" id="UP001499924"/>
    </source>
</evidence>
<dbReference type="Gene3D" id="3.30.750.24">
    <property type="entry name" value="STAS domain"/>
    <property type="match status" value="1"/>
</dbReference>
<sequence>MSAAAVPVTVPPVAAGSLRRLLPRRADYTGLRRSWPRDLAAGVTVAIVALPLALAFGVATGVGAAVGLVTAVIAGAVAAVFGGSSLQVSGPTGAMTVVLVPLVAERGPAVVYPVAVLAGGIVIAAALLRAGRLLGYVPWPLIEGFTVGIAVVIAAQQVPAALGVDRPEVENAAAGAALALGRFVTAPHWIVVGLLLLAVVLTAGLPRLHRSLPGSLVAVAVVTVVAGVTGADVATIGSLPSGLPVPALPDLGGLGGLIGPALAVAFLAALESLLSARVADGMTDAPRSDADRELLGQGLANLASGICGGMPATGAIARTAVNARAGARTRVAALTHAVLLAGVVYGAAGLVGHIPLVALAGVLLVTAWRMVERHTVRAVLTSTRGDALVFALTAVATVALDLVIAVAVGMALAVVVAVARMAATTRTVPVEVSSPEVDGDVEHDLLTRHVLAYRIDGPLFFATVSRFLAEVTATADVRVVILRLSAVALLDASGARALGEVVEDLAERGITVLVKGASPEHLRLLDAVGTLQPLVDRGHVFADLPAAVAHALHHVSTTAVR</sequence>
<dbReference type="Pfam" id="PF01740">
    <property type="entry name" value="STAS"/>
    <property type="match status" value="1"/>
</dbReference>
<dbReference type="Pfam" id="PF00916">
    <property type="entry name" value="Sulfate_transp"/>
    <property type="match status" value="1"/>
</dbReference>
<comment type="subcellular location">
    <subcellularLocation>
        <location evidence="1">Membrane</location>
        <topology evidence="1">Multi-pass membrane protein</topology>
    </subcellularLocation>
</comment>
<dbReference type="PANTHER" id="PTHR11814">
    <property type="entry name" value="SULFATE TRANSPORTER"/>
    <property type="match status" value="1"/>
</dbReference>
<evidence type="ECO:0000256" key="5">
    <source>
        <dbReference type="SAM" id="Phobius"/>
    </source>
</evidence>